<keyword evidence="6" id="KW-1185">Reference proteome</keyword>
<feature type="transmembrane region" description="Helical" evidence="2">
    <location>
        <begin position="166"/>
        <end position="183"/>
    </location>
</feature>
<comment type="caution">
    <text evidence="5">The sequence shown here is derived from an EMBL/GenBank/DDBJ whole genome shotgun (WGS) entry which is preliminary data.</text>
</comment>
<dbReference type="InterPro" id="IPR043968">
    <property type="entry name" value="SGNH"/>
</dbReference>
<dbReference type="Pfam" id="PF19040">
    <property type="entry name" value="SGNH"/>
    <property type="match status" value="1"/>
</dbReference>
<feature type="transmembrane region" description="Helical" evidence="2">
    <location>
        <begin position="229"/>
        <end position="245"/>
    </location>
</feature>
<feature type="transmembrane region" description="Helical" evidence="2">
    <location>
        <begin position="257"/>
        <end position="276"/>
    </location>
</feature>
<feature type="transmembrane region" description="Helical" evidence="2">
    <location>
        <begin position="347"/>
        <end position="367"/>
    </location>
</feature>
<evidence type="ECO:0000313" key="5">
    <source>
        <dbReference type="EMBL" id="MDP9827633.1"/>
    </source>
</evidence>
<dbReference type="RefSeq" id="WP_307243944.1">
    <property type="nucleotide sequence ID" value="NZ_JAUSQZ010000001.1"/>
</dbReference>
<dbReference type="Proteomes" id="UP001235712">
    <property type="component" value="Unassembled WGS sequence"/>
</dbReference>
<reference evidence="5 6" key="1">
    <citation type="submission" date="2023-07" db="EMBL/GenBank/DDBJ databases">
        <title>Sequencing the genomes of 1000 actinobacteria strains.</title>
        <authorList>
            <person name="Klenk H.-P."/>
        </authorList>
    </citation>
    <scope>NUCLEOTIDE SEQUENCE [LARGE SCALE GENOMIC DNA]</scope>
    <source>
        <strain evidence="5 6">DSM 44388</strain>
    </source>
</reference>
<feature type="domain" description="Acyltransferase 3" evidence="3">
    <location>
        <begin position="28"/>
        <end position="361"/>
    </location>
</feature>
<feature type="domain" description="SGNH" evidence="4">
    <location>
        <begin position="438"/>
        <end position="656"/>
    </location>
</feature>
<feature type="transmembrane region" description="Helical" evidence="2">
    <location>
        <begin position="379"/>
        <end position="399"/>
    </location>
</feature>
<feature type="transmembrane region" description="Helical" evidence="2">
    <location>
        <begin position="317"/>
        <end position="341"/>
    </location>
</feature>
<organism evidence="5 6">
    <name type="scientific">Kineosporia succinea</name>
    <dbReference type="NCBI Taxonomy" id="84632"/>
    <lineage>
        <taxon>Bacteria</taxon>
        <taxon>Bacillati</taxon>
        <taxon>Actinomycetota</taxon>
        <taxon>Actinomycetes</taxon>
        <taxon>Kineosporiales</taxon>
        <taxon>Kineosporiaceae</taxon>
        <taxon>Kineosporia</taxon>
    </lineage>
</organism>
<evidence type="ECO:0000259" key="3">
    <source>
        <dbReference type="Pfam" id="PF01757"/>
    </source>
</evidence>
<keyword evidence="2" id="KW-1133">Transmembrane helix</keyword>
<protein>
    <submittedName>
        <fullName evidence="5">Peptidoglycan/LPS O-acetylase OafA/YrhL</fullName>
    </submittedName>
</protein>
<gene>
    <name evidence="5" type="ORF">J2S57_003382</name>
</gene>
<dbReference type="PANTHER" id="PTHR23028">
    <property type="entry name" value="ACETYLTRANSFERASE"/>
    <property type="match status" value="1"/>
</dbReference>
<keyword evidence="2" id="KW-0812">Transmembrane</keyword>
<dbReference type="InterPro" id="IPR002656">
    <property type="entry name" value="Acyl_transf_3_dom"/>
</dbReference>
<name>A0ABT9P4K7_9ACTN</name>
<proteinExistence type="predicted"/>
<evidence type="ECO:0000259" key="4">
    <source>
        <dbReference type="Pfam" id="PF19040"/>
    </source>
</evidence>
<dbReference type="EMBL" id="JAUSQZ010000001">
    <property type="protein sequence ID" value="MDP9827633.1"/>
    <property type="molecule type" value="Genomic_DNA"/>
</dbReference>
<dbReference type="PANTHER" id="PTHR23028:SF53">
    <property type="entry name" value="ACYL_TRANSF_3 DOMAIN-CONTAINING PROTEIN"/>
    <property type="match status" value="1"/>
</dbReference>
<feature type="transmembrane region" description="Helical" evidence="2">
    <location>
        <begin position="282"/>
        <end position="305"/>
    </location>
</feature>
<feature type="transmembrane region" description="Helical" evidence="2">
    <location>
        <begin position="190"/>
        <end position="209"/>
    </location>
</feature>
<dbReference type="InterPro" id="IPR050879">
    <property type="entry name" value="Acyltransferase_3"/>
</dbReference>
<feature type="region of interest" description="Disordered" evidence="1">
    <location>
        <begin position="1"/>
        <end position="25"/>
    </location>
</feature>
<accession>A0ABT9P4K7</accession>
<feature type="transmembrane region" description="Helical" evidence="2">
    <location>
        <begin position="28"/>
        <end position="46"/>
    </location>
</feature>
<evidence type="ECO:0000256" key="2">
    <source>
        <dbReference type="SAM" id="Phobius"/>
    </source>
</evidence>
<sequence length="669" mass="71765">MTSTAGWTTHADAPTSGRAPARSPGKRADIQGLRAIAVVLVVIYHANLPLPAGFAGVDVFFVISGFVITGQIGRLREAGTFSFGSFYARRIRRLLPAMVVMLLVVLLLSFLLQSPIGAQSSTAGTALAAVLLFGNFDILSTSGDYFAAGAVMNPLLHVWSLSVEEQFYLVFPLLLAATWVFGRRGVRPQAIALGLLTAVSFAVSVWFSYGLFRVHSYPSADVAFYSSPTRAWEFGAGALLALWVASRARREKPLPHWIPTVLSVAGLTLLVVLNLTVTDKTIWPGTAALLPVAATTLLILAGTLGTGPVQRVLSSRAFVVTGDLSYSIYLWHWPLIVMATLMWPSPWTPVAAALVSLLPAWLSYRFVEQPLRHGTMRLPRVYLGGAVAAGLVVVAAVTLQVAGPWAIPNAAAYAGQRGELTYGRENGCLVRNRAFDESDLAKCTTTVPDAKGWVMLAGDSHAEALSTGLIEADKQLGYSTMAVTGASCPFMRDAGASREVSNCGPLASTLLDRATSGDDPPSLVVIAEWALPRNDTDGTWPQQLEPAITELTDAGIPVLYVMDVPNYATQDMNRQTACSGGFLNFACDKSEQAILDYQAESRQAEFDVVSSLPGVSVYDPWDRFCTDGTCSPLVDGKLAYWDFNHLNRIGSEALTSDLQDAAGQILSRQ</sequence>
<evidence type="ECO:0000256" key="1">
    <source>
        <dbReference type="SAM" id="MobiDB-lite"/>
    </source>
</evidence>
<evidence type="ECO:0000313" key="6">
    <source>
        <dbReference type="Proteomes" id="UP001235712"/>
    </source>
</evidence>
<feature type="transmembrane region" description="Helical" evidence="2">
    <location>
        <begin position="94"/>
        <end position="112"/>
    </location>
</feature>
<dbReference type="Pfam" id="PF01757">
    <property type="entry name" value="Acyl_transf_3"/>
    <property type="match status" value="1"/>
</dbReference>
<keyword evidence="2" id="KW-0472">Membrane</keyword>